<evidence type="ECO:0000256" key="2">
    <source>
        <dbReference type="ARBA" id="ARBA00022801"/>
    </source>
</evidence>
<evidence type="ECO:0000256" key="3">
    <source>
        <dbReference type="ARBA" id="ARBA00023001"/>
    </source>
</evidence>
<comment type="similarity">
    <text evidence="1 7 9">Belongs to the glycosyl hydrolase 9 (cellulase E) family.</text>
</comment>
<dbReference type="Gene3D" id="2.60.40.10">
    <property type="entry name" value="Immunoglobulins"/>
    <property type="match status" value="1"/>
</dbReference>
<dbReference type="Gene3D" id="1.50.10.10">
    <property type="match status" value="1"/>
</dbReference>
<dbReference type="GO" id="GO:0030245">
    <property type="term" value="P:cellulose catabolic process"/>
    <property type="evidence" value="ECO:0007669"/>
    <property type="project" value="UniProtKB-KW"/>
</dbReference>
<dbReference type="RefSeq" id="WP_151622958.1">
    <property type="nucleotide sequence ID" value="NZ_CP043028.1"/>
</dbReference>
<sequence length="545" mass="60952">MKKIFVNQVGFLPKAEKKAVLNFNADEFTVKDSDGKEVLKGQTSHFGTDEISGEDTFVADFSQLSQSGKYKVVANDATSTSFEISENVYDKLMHDICKCFYYLRCGDALDKKYAGDYYHEPCHMTKATVYGEDVEPVDVCGGWHDAGDYGRYSTAGAVAVAHLLYGTRLFRNLLDVDFEIPEEKCDKGVLPNILAEVKVELDFLMKMQREDGSVWHKVTTFSHAPFIMPEDDKEELFLFPTSSLATADIAATFALAYTIYKDYDTAYANLLLERANKAYEWLDLNPEAKLFKNAEGSNTGEYPEPEDFSNRFWAACSMYEVTGDKKYYEDACALIPAIKAHDKSDTPKEYHGNIFTCFGWGDVAGFGSLSLILKGEKNELTELARASFLDEANRLCKHAMTNGFGLCMLKEDFIWGSNMELLKYMMVLTVANKLEPKAEFVNTITAGLDYLLGCNSMDTSYVTGSGEKAFKNPHLRPTAVDNIEQPWPGLVSGGPNIGLQDEKAQTLPKDSAPMKCYIDHVDCYSLNEITIYWNSPLVFVMAGLL</sequence>
<organism evidence="12 13">
    <name type="scientific">Pseudobutyrivibrio xylanivorans</name>
    <dbReference type="NCBI Taxonomy" id="185007"/>
    <lineage>
        <taxon>Bacteria</taxon>
        <taxon>Bacillati</taxon>
        <taxon>Bacillota</taxon>
        <taxon>Clostridia</taxon>
        <taxon>Lachnospirales</taxon>
        <taxon>Lachnospiraceae</taxon>
        <taxon>Pseudobutyrivibrio</taxon>
    </lineage>
</organism>
<evidence type="ECO:0000256" key="9">
    <source>
        <dbReference type="RuleBase" id="RU361166"/>
    </source>
</evidence>
<keyword evidence="4 7" id="KW-0119">Carbohydrate metabolism</keyword>
<dbReference type="EC" id="3.2.1.4" evidence="9"/>
<dbReference type="SUPFAM" id="SSF81296">
    <property type="entry name" value="E set domains"/>
    <property type="match status" value="1"/>
</dbReference>
<dbReference type="CDD" id="cd02850">
    <property type="entry name" value="E_set_Cellulase_N"/>
    <property type="match status" value="1"/>
</dbReference>
<accession>A0A5P6VQ70</accession>
<evidence type="ECO:0000259" key="10">
    <source>
        <dbReference type="Pfam" id="PF00759"/>
    </source>
</evidence>
<keyword evidence="5 7" id="KW-0326">Glycosidase</keyword>
<dbReference type="EMBL" id="CP043028">
    <property type="protein sequence ID" value="QFJ54468.1"/>
    <property type="molecule type" value="Genomic_DNA"/>
</dbReference>
<dbReference type="GO" id="GO:0008810">
    <property type="term" value="F:cellulase activity"/>
    <property type="evidence" value="ECO:0007669"/>
    <property type="project" value="UniProtKB-EC"/>
</dbReference>
<comment type="catalytic activity">
    <reaction evidence="9">
        <text>Endohydrolysis of (1-&gt;4)-beta-D-glucosidic linkages in cellulose, lichenin and cereal beta-D-glucans.</text>
        <dbReference type="EC" id="3.2.1.4"/>
    </reaction>
</comment>
<dbReference type="Pfam" id="PF00759">
    <property type="entry name" value="Glyco_hydro_9"/>
    <property type="match status" value="1"/>
</dbReference>
<evidence type="ECO:0000256" key="5">
    <source>
        <dbReference type="ARBA" id="ARBA00023295"/>
    </source>
</evidence>
<dbReference type="OrthoDB" id="9758662at2"/>
<evidence type="ECO:0000313" key="12">
    <source>
        <dbReference type="EMBL" id="QFJ54468.1"/>
    </source>
</evidence>
<gene>
    <name evidence="12" type="primary">cel9C</name>
    <name evidence="12" type="ORF">FXF36_06140</name>
</gene>
<dbReference type="PROSITE" id="PS00698">
    <property type="entry name" value="GH9_3"/>
    <property type="match status" value="1"/>
</dbReference>
<feature type="active site" evidence="7">
    <location>
        <position position="474"/>
    </location>
</feature>
<dbReference type="Proteomes" id="UP000327030">
    <property type="component" value="Chromosome 1"/>
</dbReference>
<dbReference type="InterPro" id="IPR018221">
    <property type="entry name" value="Glyco_hydro_9_His_AS"/>
</dbReference>
<keyword evidence="6 7" id="KW-0624">Polysaccharide degradation</keyword>
<evidence type="ECO:0000259" key="11">
    <source>
        <dbReference type="Pfam" id="PF02927"/>
    </source>
</evidence>
<evidence type="ECO:0000256" key="4">
    <source>
        <dbReference type="ARBA" id="ARBA00023277"/>
    </source>
</evidence>
<dbReference type="InterPro" id="IPR004197">
    <property type="entry name" value="Cellulase_Ig-like"/>
</dbReference>
<feature type="domain" description="Glycoside hydrolase family 9" evidence="10">
    <location>
        <begin position="89"/>
        <end position="541"/>
    </location>
</feature>
<feature type="active site" evidence="8">
    <location>
        <position position="528"/>
    </location>
</feature>
<dbReference type="InterPro" id="IPR001701">
    <property type="entry name" value="Glyco_hydro_9"/>
</dbReference>
<feature type="active site" evidence="8">
    <location>
        <position position="519"/>
    </location>
</feature>
<dbReference type="SUPFAM" id="SSF48208">
    <property type="entry name" value="Six-hairpin glycosidases"/>
    <property type="match status" value="1"/>
</dbReference>
<proteinExistence type="inferred from homology"/>
<keyword evidence="2 7" id="KW-0378">Hydrolase</keyword>
<dbReference type="KEGG" id="pxv:FXF36_06140"/>
<dbReference type="AlphaFoldDB" id="A0A5P6VQ70"/>
<feature type="domain" description="Cellulase Ig-like" evidence="11">
    <location>
        <begin position="2"/>
        <end position="79"/>
    </location>
</feature>
<name>A0A5P6VQ70_PSEXY</name>
<evidence type="ECO:0000313" key="13">
    <source>
        <dbReference type="Proteomes" id="UP000327030"/>
    </source>
</evidence>
<evidence type="ECO:0000256" key="8">
    <source>
        <dbReference type="PROSITE-ProRule" id="PRU10060"/>
    </source>
</evidence>
<dbReference type="InterPro" id="IPR013783">
    <property type="entry name" value="Ig-like_fold"/>
</dbReference>
<protein>
    <recommendedName>
        <fullName evidence="9">Endoglucanase</fullName>
        <ecNumber evidence="9">3.2.1.4</ecNumber>
    </recommendedName>
</protein>
<reference evidence="13" key="1">
    <citation type="submission" date="2019-08" db="EMBL/GenBank/DDBJ databases">
        <title>Complete Genome Sequence of the Polysaccharide-Degrading Rumen Bacterium Pseudobutyrivibrio xylanivorans MA3014.</title>
        <authorList>
            <person name="Palevich N."/>
            <person name="Maclean P.H."/>
            <person name="Kelly W.J."/>
            <person name="Leahy S.C."/>
            <person name="Rakonjac J."/>
            <person name="Attwood G.T."/>
        </authorList>
    </citation>
    <scope>NUCLEOTIDE SEQUENCE [LARGE SCALE GENOMIC DNA]</scope>
    <source>
        <strain evidence="13">MA3014</strain>
    </source>
</reference>
<evidence type="ECO:0000256" key="1">
    <source>
        <dbReference type="ARBA" id="ARBA00007072"/>
    </source>
</evidence>
<keyword evidence="3 9" id="KW-0136">Cellulose degradation</keyword>
<dbReference type="InterPro" id="IPR033126">
    <property type="entry name" value="Glyco_hydro_9_Asp/Glu_AS"/>
</dbReference>
<dbReference type="Pfam" id="PF02927">
    <property type="entry name" value="CelD_N"/>
    <property type="match status" value="1"/>
</dbReference>
<evidence type="ECO:0000256" key="6">
    <source>
        <dbReference type="ARBA" id="ARBA00023326"/>
    </source>
</evidence>
<dbReference type="InterPro" id="IPR008928">
    <property type="entry name" value="6-hairpin_glycosidase_sf"/>
</dbReference>
<dbReference type="InterPro" id="IPR014756">
    <property type="entry name" value="Ig_E-set"/>
</dbReference>
<dbReference type="PROSITE" id="PS00592">
    <property type="entry name" value="GH9_2"/>
    <property type="match status" value="1"/>
</dbReference>
<dbReference type="PANTHER" id="PTHR22298">
    <property type="entry name" value="ENDO-1,4-BETA-GLUCANASE"/>
    <property type="match status" value="1"/>
</dbReference>
<dbReference type="InterPro" id="IPR012341">
    <property type="entry name" value="6hp_glycosidase-like_sf"/>
</dbReference>
<evidence type="ECO:0000256" key="7">
    <source>
        <dbReference type="PROSITE-ProRule" id="PRU10059"/>
    </source>
</evidence>